<dbReference type="GO" id="GO:0005634">
    <property type="term" value="C:nucleus"/>
    <property type="evidence" value="ECO:0007669"/>
    <property type="project" value="UniProtKB-SubCell"/>
</dbReference>
<comment type="similarity">
    <text evidence="9">Belongs to the DEAD box helicase family. DDX46/PRP5 subfamily.</text>
</comment>
<dbReference type="GO" id="GO:0005524">
    <property type="term" value="F:ATP binding"/>
    <property type="evidence" value="ECO:0007669"/>
    <property type="project" value="UniProtKB-KW"/>
</dbReference>
<evidence type="ECO:0000256" key="2">
    <source>
        <dbReference type="ARBA" id="ARBA00012552"/>
    </source>
</evidence>
<protein>
    <recommendedName>
        <fullName evidence="2">RNA helicase</fullName>
        <ecNumber evidence="2">3.6.4.13</ecNumber>
    </recommendedName>
</protein>
<evidence type="ECO:0000259" key="12">
    <source>
        <dbReference type="PROSITE" id="PS51192"/>
    </source>
</evidence>
<dbReference type="CDD" id="cd18787">
    <property type="entry name" value="SF2_C_DEAD"/>
    <property type="match status" value="1"/>
</dbReference>
<dbReference type="InterPro" id="IPR000629">
    <property type="entry name" value="RNA-helicase_DEAD-box_CS"/>
</dbReference>
<evidence type="ECO:0000256" key="5">
    <source>
        <dbReference type="ARBA" id="ARBA00022806"/>
    </source>
</evidence>
<dbReference type="OrthoDB" id="196131at2759"/>
<dbReference type="GO" id="GO:0008380">
    <property type="term" value="P:RNA splicing"/>
    <property type="evidence" value="ECO:0007669"/>
    <property type="project" value="UniProtKB-KW"/>
</dbReference>
<dbReference type="PROSITE" id="PS51195">
    <property type="entry name" value="Q_MOTIF"/>
    <property type="match status" value="1"/>
</dbReference>
<accession>A0A9N9D7Z7</accession>
<name>A0A9N9D7Z7_9GLOM</name>
<feature type="domain" description="Helicase C-terminal" evidence="13">
    <location>
        <begin position="601"/>
        <end position="752"/>
    </location>
</feature>
<feature type="compositionally biased region" description="Basic and acidic residues" evidence="11">
    <location>
        <begin position="106"/>
        <end position="117"/>
    </location>
</feature>
<gene>
    <name evidence="15" type="ORF">PBRASI_LOCUS9186</name>
</gene>
<dbReference type="InterPro" id="IPR001650">
    <property type="entry name" value="Helicase_C-like"/>
</dbReference>
<feature type="region of interest" description="Disordered" evidence="11">
    <location>
        <begin position="106"/>
        <end position="186"/>
    </location>
</feature>
<dbReference type="SMART" id="SM00487">
    <property type="entry name" value="DEXDc"/>
    <property type="match status" value="1"/>
</dbReference>
<keyword evidence="5" id="KW-0347">Helicase</keyword>
<feature type="compositionally biased region" description="Basic and acidic residues" evidence="11">
    <location>
        <begin position="259"/>
        <end position="281"/>
    </location>
</feature>
<dbReference type="GO" id="GO:0016787">
    <property type="term" value="F:hydrolase activity"/>
    <property type="evidence" value="ECO:0007669"/>
    <property type="project" value="UniProtKB-KW"/>
</dbReference>
<dbReference type="SMART" id="SM00490">
    <property type="entry name" value="HELICc"/>
    <property type="match status" value="1"/>
</dbReference>
<feature type="compositionally biased region" description="Acidic residues" evidence="11">
    <location>
        <begin position="282"/>
        <end position="296"/>
    </location>
</feature>
<feature type="region of interest" description="Disordered" evidence="11">
    <location>
        <begin position="198"/>
        <end position="244"/>
    </location>
</feature>
<comment type="subcellular location">
    <subcellularLocation>
        <location evidence="1">Nucleus</location>
    </subcellularLocation>
</comment>
<dbReference type="CDD" id="cd17953">
    <property type="entry name" value="DEADc_DDX46"/>
    <property type="match status" value="1"/>
</dbReference>
<dbReference type="GO" id="GO:0003724">
    <property type="term" value="F:RNA helicase activity"/>
    <property type="evidence" value="ECO:0007669"/>
    <property type="project" value="UniProtKB-EC"/>
</dbReference>
<keyword evidence="7" id="KW-0508">mRNA splicing</keyword>
<dbReference type="PROSITE" id="PS51192">
    <property type="entry name" value="HELICASE_ATP_BIND_1"/>
    <property type="match status" value="1"/>
</dbReference>
<dbReference type="EMBL" id="CAJVPI010001884">
    <property type="protein sequence ID" value="CAG8629804.1"/>
    <property type="molecule type" value="Genomic_DNA"/>
</dbReference>
<evidence type="ECO:0000256" key="4">
    <source>
        <dbReference type="ARBA" id="ARBA00022801"/>
    </source>
</evidence>
<keyword evidence="7" id="KW-0507">mRNA processing</keyword>
<dbReference type="InterPro" id="IPR014001">
    <property type="entry name" value="Helicase_ATP-bd"/>
</dbReference>
<keyword evidence="8" id="KW-0539">Nucleus</keyword>
<evidence type="ECO:0000256" key="1">
    <source>
        <dbReference type="ARBA" id="ARBA00004123"/>
    </source>
</evidence>
<feature type="compositionally biased region" description="Basic and acidic residues" evidence="11">
    <location>
        <begin position="62"/>
        <end position="76"/>
    </location>
</feature>
<dbReference type="Gene3D" id="3.40.50.300">
    <property type="entry name" value="P-loop containing nucleotide triphosphate hydrolases"/>
    <property type="match status" value="2"/>
</dbReference>
<dbReference type="Pfam" id="PF00271">
    <property type="entry name" value="Helicase_C"/>
    <property type="match status" value="1"/>
</dbReference>
<feature type="region of interest" description="Disordered" evidence="11">
    <location>
        <begin position="790"/>
        <end position="829"/>
    </location>
</feature>
<reference evidence="15" key="1">
    <citation type="submission" date="2021-06" db="EMBL/GenBank/DDBJ databases">
        <authorList>
            <person name="Kallberg Y."/>
            <person name="Tangrot J."/>
            <person name="Rosling A."/>
        </authorList>
    </citation>
    <scope>NUCLEOTIDE SEQUENCE</scope>
    <source>
        <strain evidence="15">BR232B</strain>
    </source>
</reference>
<feature type="compositionally biased region" description="Polar residues" evidence="11">
    <location>
        <begin position="52"/>
        <end position="61"/>
    </location>
</feature>
<dbReference type="PROSITE" id="PS51194">
    <property type="entry name" value="HELICASE_CTER"/>
    <property type="match status" value="1"/>
</dbReference>
<feature type="domain" description="DEAD-box RNA helicase Q" evidence="14">
    <location>
        <begin position="368"/>
        <end position="396"/>
    </location>
</feature>
<dbReference type="InterPro" id="IPR027417">
    <property type="entry name" value="P-loop_NTPase"/>
</dbReference>
<dbReference type="Pfam" id="PF00270">
    <property type="entry name" value="DEAD"/>
    <property type="match status" value="1"/>
</dbReference>
<dbReference type="InterPro" id="IPR011545">
    <property type="entry name" value="DEAD/DEAH_box_helicase_dom"/>
</dbReference>
<dbReference type="PROSITE" id="PS00039">
    <property type="entry name" value="DEAD_ATP_HELICASE"/>
    <property type="match status" value="1"/>
</dbReference>
<dbReference type="PANTHER" id="PTHR47958">
    <property type="entry name" value="ATP-DEPENDENT RNA HELICASE DBP3"/>
    <property type="match status" value="1"/>
</dbReference>
<organism evidence="15 16">
    <name type="scientific">Paraglomus brasilianum</name>
    <dbReference type="NCBI Taxonomy" id="144538"/>
    <lineage>
        <taxon>Eukaryota</taxon>
        <taxon>Fungi</taxon>
        <taxon>Fungi incertae sedis</taxon>
        <taxon>Mucoromycota</taxon>
        <taxon>Glomeromycotina</taxon>
        <taxon>Glomeromycetes</taxon>
        <taxon>Paraglomerales</taxon>
        <taxon>Paraglomeraceae</taxon>
        <taxon>Paraglomus</taxon>
    </lineage>
</organism>
<dbReference type="EC" id="3.6.4.13" evidence="2"/>
<dbReference type="CDD" id="cd22475">
    <property type="entry name" value="KH-I_AtRH42_like"/>
    <property type="match status" value="1"/>
</dbReference>
<dbReference type="AlphaFoldDB" id="A0A9N9D7Z7"/>
<evidence type="ECO:0000256" key="8">
    <source>
        <dbReference type="ARBA" id="ARBA00023242"/>
    </source>
</evidence>
<dbReference type="Pfam" id="PF23469">
    <property type="entry name" value="KH_12"/>
    <property type="match status" value="1"/>
</dbReference>
<keyword evidence="16" id="KW-1185">Reference proteome</keyword>
<keyword evidence="3" id="KW-0547">Nucleotide-binding</keyword>
<evidence type="ECO:0000256" key="10">
    <source>
        <dbReference type="PROSITE-ProRule" id="PRU00552"/>
    </source>
</evidence>
<feature type="domain" description="Helicase ATP-binding" evidence="12">
    <location>
        <begin position="399"/>
        <end position="577"/>
    </location>
</feature>
<comment type="caution">
    <text evidence="15">The sequence shown here is derived from an EMBL/GenBank/DDBJ whole genome shotgun (WGS) entry which is preliminary data.</text>
</comment>
<evidence type="ECO:0000259" key="14">
    <source>
        <dbReference type="PROSITE" id="PS51195"/>
    </source>
</evidence>
<evidence type="ECO:0000256" key="3">
    <source>
        <dbReference type="ARBA" id="ARBA00022741"/>
    </source>
</evidence>
<dbReference type="SUPFAM" id="SSF52540">
    <property type="entry name" value="P-loop containing nucleoside triphosphate hydrolases"/>
    <property type="match status" value="2"/>
</dbReference>
<keyword evidence="6" id="KW-0067">ATP-binding</keyword>
<proteinExistence type="inferred from homology"/>
<dbReference type="InterPro" id="IPR056149">
    <property type="entry name" value="PRP5/DDX46/KHDC4_KH"/>
</dbReference>
<evidence type="ECO:0000313" key="16">
    <source>
        <dbReference type="Proteomes" id="UP000789739"/>
    </source>
</evidence>
<feature type="compositionally biased region" description="Basic and acidic residues" evidence="11">
    <location>
        <begin position="809"/>
        <end position="820"/>
    </location>
</feature>
<keyword evidence="4" id="KW-0378">Hydrolase</keyword>
<feature type="short sequence motif" description="Q motif" evidence="10">
    <location>
        <begin position="368"/>
        <end position="396"/>
    </location>
</feature>
<dbReference type="FunFam" id="3.40.50.300:FF:000079">
    <property type="entry name" value="probable ATP-dependent RNA helicase DDX17"/>
    <property type="match status" value="1"/>
</dbReference>
<evidence type="ECO:0000259" key="13">
    <source>
        <dbReference type="PROSITE" id="PS51194"/>
    </source>
</evidence>
<feature type="region of interest" description="Disordered" evidence="11">
    <location>
        <begin position="259"/>
        <end position="296"/>
    </location>
</feature>
<dbReference type="Proteomes" id="UP000789739">
    <property type="component" value="Unassembled WGS sequence"/>
</dbReference>
<feature type="compositionally biased region" description="Basic and acidic residues" evidence="11">
    <location>
        <begin position="29"/>
        <end position="51"/>
    </location>
</feature>
<evidence type="ECO:0000256" key="11">
    <source>
        <dbReference type="SAM" id="MobiDB-lite"/>
    </source>
</evidence>
<feature type="compositionally biased region" description="Polar residues" evidence="11">
    <location>
        <begin position="211"/>
        <end position="229"/>
    </location>
</feature>
<feature type="compositionally biased region" description="Basic residues" evidence="11">
    <location>
        <begin position="1"/>
        <end position="28"/>
    </location>
</feature>
<feature type="compositionally biased region" description="Acidic residues" evidence="11">
    <location>
        <begin position="231"/>
        <end position="244"/>
    </location>
</feature>
<evidence type="ECO:0000256" key="6">
    <source>
        <dbReference type="ARBA" id="ARBA00022840"/>
    </source>
</evidence>
<dbReference type="GO" id="GO:0003676">
    <property type="term" value="F:nucleic acid binding"/>
    <property type="evidence" value="ECO:0007669"/>
    <property type="project" value="InterPro"/>
</dbReference>
<feature type="compositionally biased region" description="Polar residues" evidence="11">
    <location>
        <begin position="144"/>
        <end position="170"/>
    </location>
</feature>
<feature type="compositionally biased region" description="Acidic residues" evidence="11">
    <location>
        <begin position="796"/>
        <end position="808"/>
    </location>
</feature>
<evidence type="ECO:0000256" key="7">
    <source>
        <dbReference type="ARBA" id="ARBA00023187"/>
    </source>
</evidence>
<feature type="region of interest" description="Disordered" evidence="11">
    <location>
        <begin position="1"/>
        <end position="89"/>
    </location>
</feature>
<sequence length="1016" mass="113034">MARHSRSRSRSTSPHSKRRRHSHRREKPRSRSRDRGKDQSNSERSQSKNAEKNNSLKGTSRNGEKVSEKITEKSKDIPQVVTPNQLEQEEKIRLRRERVELWRREREAAKKAEEETKAQQLVTTSDSDVKKDEQLEPSTMDFEITTNSDNAPATNTIDATTTLKEPTSEQPPVVEQPRRNPLLGIGNKKATISFKGKSTKFSLVEDEERASSTLSRQSLLIKDSSVSTNADEGDAAKDDEEDPLDAYMKDVEFAVERLNEQDKKRAKQAERGKKRPERSEAFDEEEENAEEEDIASESEDILAFAAKKLKKKDLAVVDHNQVKYEPFRKDFYIEPPEMHDMTPDQVDLLRVELDGIKIRGIDCPKPIKKWTHAGLPAACLQVIKKLNFEKPTPIQAQAIPAIMAGRDVIGVAKTGSGKTVAFLLPMFRHIKDQRPLEPMEGPVAIIMTPTRELAVQIHRECKHFLKALALRAVCAYGGSPIKDQIADLKRGAEIIVCTPGRMIDLLCANSGRVTNLKRVTYLVLDEADRMFDMGFEPQVMKIVNNVRPDRQTVLFSATFPRQMESLARKVLKRPLEITVGGRSVVAQDVMQLIEVREESTKFVRLLEILGQQYNDDPEARTLIFVDRQEAADNLLRDLIRKGYPCMSLHGGKDQLDRDSTIADFKSGVCQILIATSVAARGLDVKQLKLVINYECPNHMEDYVHRVGRTGRAGNKGTAYTFITPEQERYAMDIVKALKLSGGHVGPELQQLADEFQEKVKAGNATYSGSGFGGKGLERLDEARDLVKKAQRKTYGDADDQSSDEDIADDDHTIVSKRDEPATNSGATAASAAAQAALPANGSSTEITSVAQAALKATQEAAARINAAVGASGVQRAKDIIADINSRFKENSVQGNGSEDNRTENVAEYSVEIEINDYPQKARWKVTNKEQISQITELTGAAITTRGTYFPPGRHPAPGSGERKLYLFVEGENEYVVEKAKNEIKRILTETTLSAIEAEARNPGSTSLGGYGKYTVV</sequence>
<dbReference type="InterPro" id="IPR014014">
    <property type="entry name" value="RNA_helicase_DEAD_Q_motif"/>
</dbReference>
<evidence type="ECO:0000313" key="15">
    <source>
        <dbReference type="EMBL" id="CAG8629804.1"/>
    </source>
</evidence>
<evidence type="ECO:0000256" key="9">
    <source>
        <dbReference type="ARBA" id="ARBA00038511"/>
    </source>
</evidence>